<keyword evidence="3" id="KW-0175">Coiled coil</keyword>
<dbReference type="CDD" id="cd16393">
    <property type="entry name" value="SPO0J_N"/>
    <property type="match status" value="1"/>
</dbReference>
<dbReference type="EMBL" id="JAALHA020000021">
    <property type="protein sequence ID" value="MDR9898945.1"/>
    <property type="molecule type" value="Genomic_DNA"/>
</dbReference>
<dbReference type="Gene3D" id="1.10.10.2830">
    <property type="match status" value="1"/>
</dbReference>
<dbReference type="PANTHER" id="PTHR33375:SF7">
    <property type="entry name" value="CHROMOSOME 2-PARTITIONING PROTEIN PARB-RELATED"/>
    <property type="match status" value="1"/>
</dbReference>
<dbReference type="InterPro" id="IPR041468">
    <property type="entry name" value="HTH_ParB/Spo0J"/>
</dbReference>
<dbReference type="InterPro" id="IPR004437">
    <property type="entry name" value="ParB/RepB/Spo0J"/>
</dbReference>
<dbReference type="Gene3D" id="3.90.1530.30">
    <property type="match status" value="1"/>
</dbReference>
<dbReference type="InterPro" id="IPR050336">
    <property type="entry name" value="Chromosome_partition/occlusion"/>
</dbReference>
<evidence type="ECO:0000313" key="6">
    <source>
        <dbReference type="Proteomes" id="UP000667802"/>
    </source>
</evidence>
<dbReference type="Proteomes" id="UP000667802">
    <property type="component" value="Unassembled WGS sequence"/>
</dbReference>
<evidence type="ECO:0000313" key="5">
    <source>
        <dbReference type="EMBL" id="MDR9898945.1"/>
    </source>
</evidence>
<proteinExistence type="inferred from homology"/>
<dbReference type="GO" id="GO:0003677">
    <property type="term" value="F:DNA binding"/>
    <property type="evidence" value="ECO:0007669"/>
    <property type="project" value="UniProtKB-KW"/>
</dbReference>
<dbReference type="PANTHER" id="PTHR33375">
    <property type="entry name" value="CHROMOSOME-PARTITIONING PROTEIN PARB-RELATED"/>
    <property type="match status" value="1"/>
</dbReference>
<gene>
    <name evidence="5" type="ORF">G7B40_030960</name>
</gene>
<accession>A0AAP5ICA2</accession>
<dbReference type="Pfam" id="PF02195">
    <property type="entry name" value="ParB_N"/>
    <property type="match status" value="1"/>
</dbReference>
<dbReference type="InterPro" id="IPR003115">
    <property type="entry name" value="ParB_N"/>
</dbReference>
<sequence>MANLDLSAGVGSFLDSINSLAESERKGAVVPFESISLPKKQPRRYFDAERLNDLKASIQQYGLLEPLVVRILEEGKYELVAGERRYRAIKELGWTEVPANILKLDDNEALQVALIENLQREDLNPVEETLGILRLLSIQLSINEDEVKSLLYRIDNTKKDLTHNVVSREVEIAKDLFARIGKISLGGFVKHRLTLLTLPSELLDALENGQIEYTKAIEISKLKDPDLRTALLDEAIANSYPISVIREKVKQIKEAQSNSTKERTVADSCQARLKEIQNRMKKSKNSIDSSKMRKIEQFLNKIEELL</sequence>
<evidence type="ECO:0000256" key="1">
    <source>
        <dbReference type="ARBA" id="ARBA00006295"/>
    </source>
</evidence>
<dbReference type="RefSeq" id="WP_310834254.1">
    <property type="nucleotide sequence ID" value="NZ_JAALHA020000021.1"/>
</dbReference>
<dbReference type="SUPFAM" id="SSF110849">
    <property type="entry name" value="ParB/Sulfiredoxin"/>
    <property type="match status" value="1"/>
</dbReference>
<dbReference type="Pfam" id="PF17762">
    <property type="entry name" value="HTH_ParB"/>
    <property type="match status" value="1"/>
</dbReference>
<dbReference type="GO" id="GO:0007059">
    <property type="term" value="P:chromosome segregation"/>
    <property type="evidence" value="ECO:0007669"/>
    <property type="project" value="TreeGrafter"/>
</dbReference>
<keyword evidence="6" id="KW-1185">Reference proteome</keyword>
<dbReference type="FunFam" id="3.90.1530.30:FF:000001">
    <property type="entry name" value="Chromosome partitioning protein ParB"/>
    <property type="match status" value="1"/>
</dbReference>
<dbReference type="NCBIfam" id="TIGR00180">
    <property type="entry name" value="parB_part"/>
    <property type="match status" value="1"/>
</dbReference>
<comment type="caution">
    <text evidence="5">The sequence shown here is derived from an EMBL/GenBank/DDBJ whole genome shotgun (WGS) entry which is preliminary data.</text>
</comment>
<dbReference type="SUPFAM" id="SSF109709">
    <property type="entry name" value="KorB DNA-binding domain-like"/>
    <property type="match status" value="1"/>
</dbReference>
<dbReference type="SMART" id="SM00470">
    <property type="entry name" value="ParB"/>
    <property type="match status" value="1"/>
</dbReference>
<dbReference type="AlphaFoldDB" id="A0AAP5ICA2"/>
<keyword evidence="2" id="KW-0238">DNA-binding</keyword>
<protein>
    <submittedName>
        <fullName evidence="5">ParB/RepB/Spo0J family partition protein</fullName>
    </submittedName>
</protein>
<dbReference type="GO" id="GO:0005694">
    <property type="term" value="C:chromosome"/>
    <property type="evidence" value="ECO:0007669"/>
    <property type="project" value="TreeGrafter"/>
</dbReference>
<evidence type="ECO:0000256" key="3">
    <source>
        <dbReference type="SAM" id="Coils"/>
    </source>
</evidence>
<comment type="similarity">
    <text evidence="1">Belongs to the ParB family.</text>
</comment>
<reference evidence="6" key="1">
    <citation type="journal article" date="2021" name="Science">
        <title>Hunting the eagle killer: A cyanobacterial neurotoxin causes vacuolar myelinopathy.</title>
        <authorList>
            <person name="Breinlinger S."/>
            <person name="Phillips T.J."/>
            <person name="Haram B.N."/>
            <person name="Mares J."/>
            <person name="Martinez Yerena J.A."/>
            <person name="Hrouzek P."/>
            <person name="Sobotka R."/>
            <person name="Henderson W.M."/>
            <person name="Schmieder P."/>
            <person name="Williams S.M."/>
            <person name="Lauderdale J.D."/>
            <person name="Wilde H.D."/>
            <person name="Gerrin W."/>
            <person name="Kust A."/>
            <person name="Washington J.W."/>
            <person name="Wagner C."/>
            <person name="Geier B."/>
            <person name="Liebeke M."/>
            <person name="Enke H."/>
            <person name="Niedermeyer T.H.J."/>
            <person name="Wilde S.B."/>
        </authorList>
    </citation>
    <scope>NUCLEOTIDE SEQUENCE [LARGE SCALE GENOMIC DNA]</scope>
    <source>
        <strain evidence="6">Thurmond2011</strain>
    </source>
</reference>
<evidence type="ECO:0000256" key="2">
    <source>
        <dbReference type="ARBA" id="ARBA00023125"/>
    </source>
</evidence>
<organism evidence="5 6">
    <name type="scientific">Aetokthonos hydrillicola Thurmond2011</name>
    <dbReference type="NCBI Taxonomy" id="2712845"/>
    <lineage>
        <taxon>Bacteria</taxon>
        <taxon>Bacillati</taxon>
        <taxon>Cyanobacteriota</taxon>
        <taxon>Cyanophyceae</taxon>
        <taxon>Nostocales</taxon>
        <taxon>Hapalosiphonaceae</taxon>
        <taxon>Aetokthonos</taxon>
    </lineage>
</organism>
<evidence type="ECO:0000259" key="4">
    <source>
        <dbReference type="SMART" id="SM00470"/>
    </source>
</evidence>
<feature type="domain" description="ParB-like N-terminal" evidence="4">
    <location>
        <begin position="28"/>
        <end position="118"/>
    </location>
</feature>
<feature type="coiled-coil region" evidence="3">
    <location>
        <begin position="266"/>
        <end position="293"/>
    </location>
</feature>
<dbReference type="InterPro" id="IPR036086">
    <property type="entry name" value="ParB/Sulfiredoxin_sf"/>
</dbReference>
<name>A0AAP5ICA2_9CYAN</name>